<keyword evidence="4" id="KW-1185">Reference proteome</keyword>
<evidence type="ECO:0000259" key="2">
    <source>
        <dbReference type="Pfam" id="PF01636"/>
    </source>
</evidence>
<feature type="domain" description="Aminoglycoside phosphotransferase" evidence="2">
    <location>
        <begin position="92"/>
        <end position="293"/>
    </location>
</feature>
<dbReference type="PANTHER" id="PTHR21310:SF55">
    <property type="entry name" value="AMINOGLYCOSIDE PHOSPHOTRANSFERASE DOMAIN-CONTAINING PROTEIN"/>
    <property type="match status" value="1"/>
</dbReference>
<dbReference type="InterPro" id="IPR002575">
    <property type="entry name" value="Aminoglycoside_PTrfase"/>
</dbReference>
<evidence type="ECO:0000313" key="3">
    <source>
        <dbReference type="EMBL" id="KAK6958398.1"/>
    </source>
</evidence>
<gene>
    <name evidence="3" type="ORF">Daesc_001197</name>
</gene>
<dbReference type="EMBL" id="JBANMG010000001">
    <property type="protein sequence ID" value="KAK6958398.1"/>
    <property type="molecule type" value="Genomic_DNA"/>
</dbReference>
<proteinExistence type="predicted"/>
<dbReference type="PANTHER" id="PTHR21310">
    <property type="entry name" value="AMINOGLYCOSIDE PHOSPHOTRANSFERASE-RELATED-RELATED"/>
    <property type="match status" value="1"/>
</dbReference>
<evidence type="ECO:0000256" key="1">
    <source>
        <dbReference type="SAM" id="SignalP"/>
    </source>
</evidence>
<organism evidence="3 4">
    <name type="scientific">Daldinia eschscholtzii</name>
    <dbReference type="NCBI Taxonomy" id="292717"/>
    <lineage>
        <taxon>Eukaryota</taxon>
        <taxon>Fungi</taxon>
        <taxon>Dikarya</taxon>
        <taxon>Ascomycota</taxon>
        <taxon>Pezizomycotina</taxon>
        <taxon>Sordariomycetes</taxon>
        <taxon>Xylariomycetidae</taxon>
        <taxon>Xylariales</taxon>
        <taxon>Hypoxylaceae</taxon>
        <taxon>Daldinia</taxon>
    </lineage>
</organism>
<feature type="chain" id="PRO_5043825409" description="Aminoglycoside phosphotransferase domain-containing protein" evidence="1">
    <location>
        <begin position="20"/>
        <end position="317"/>
    </location>
</feature>
<dbReference type="InterPro" id="IPR011009">
    <property type="entry name" value="Kinase-like_dom_sf"/>
</dbReference>
<dbReference type="Pfam" id="PF01636">
    <property type="entry name" value="APH"/>
    <property type="match status" value="1"/>
</dbReference>
<dbReference type="SUPFAM" id="SSF56112">
    <property type="entry name" value="Protein kinase-like (PK-like)"/>
    <property type="match status" value="1"/>
</dbReference>
<feature type="signal peptide" evidence="1">
    <location>
        <begin position="1"/>
        <end position="19"/>
    </location>
</feature>
<dbReference type="CDD" id="cd05120">
    <property type="entry name" value="APH_ChoK_like"/>
    <property type="match status" value="1"/>
</dbReference>
<comment type="caution">
    <text evidence="3">The sequence shown here is derived from an EMBL/GenBank/DDBJ whole genome shotgun (WGS) entry which is preliminary data.</text>
</comment>
<dbReference type="Proteomes" id="UP001369815">
    <property type="component" value="Unassembled WGS sequence"/>
</dbReference>
<name>A0AAX6N0H7_9PEZI</name>
<dbReference type="InterPro" id="IPR051678">
    <property type="entry name" value="AGP_Transferase"/>
</dbReference>
<dbReference type="Gene3D" id="3.90.1200.10">
    <property type="match status" value="1"/>
</dbReference>
<protein>
    <recommendedName>
        <fullName evidence="2">Aminoglycoside phosphotransferase domain-containing protein</fullName>
    </recommendedName>
</protein>
<dbReference type="AlphaFoldDB" id="A0AAX6N0H7"/>
<sequence length="317" mass="36412">MLFTALLISFFAFAGHASAATWYFLRYYPASGEKFTSFSGEMTIPPLPKAGTYYLWPGLQPTDNSGVYQNVLDGRSGTWWIGSGGLFVHLTEAATMIFVAKNTSIPVPRVYCAFVHNNIAHIVMERIQGDPLSSAWKKLSEEDLESILSQLRHMLQELREIKPPPNTGVESCVGGSLQDPRMTRSYPRFGPFKTIQDFHSWLRGGLEIEDFPNGIPNPQTDHDWDDFQELVEKQKRPWPASVFTHGDLNPTNILVRGNKVVGIIDWEVGGWYPPYWEYTSACYLHVEEWRNTVPKFLEPYPEEFRMETLRQRWWGEI</sequence>
<accession>A0AAX6N0H7</accession>
<evidence type="ECO:0000313" key="4">
    <source>
        <dbReference type="Proteomes" id="UP001369815"/>
    </source>
</evidence>
<keyword evidence="1" id="KW-0732">Signal</keyword>
<reference evidence="3 4" key="1">
    <citation type="journal article" date="2024" name="Front Chem Biol">
        <title>Unveiling the potential of Daldinia eschscholtzii MFLUCC 19-0629 through bioactivity and bioinformatics studies for enhanced sustainable agriculture production.</title>
        <authorList>
            <person name="Brooks S."/>
            <person name="Weaver J.A."/>
            <person name="Klomchit A."/>
            <person name="Alharthi S.A."/>
            <person name="Onlamun T."/>
            <person name="Nurani R."/>
            <person name="Vong T.K."/>
            <person name="Alberti F."/>
            <person name="Greco C."/>
        </authorList>
    </citation>
    <scope>NUCLEOTIDE SEQUENCE [LARGE SCALE GENOMIC DNA]</scope>
    <source>
        <strain evidence="3">MFLUCC 19-0629</strain>
    </source>
</reference>